<reference evidence="1" key="1">
    <citation type="submission" date="2013-03" db="EMBL/GenBank/DDBJ databases">
        <title>Genome Sequence of the Profundibacterium mesophilum strain KAUST100406-0324T from Red Sea, a novel genus in the family Rhodobacteraceae.</title>
        <authorList>
            <person name="Essack M."/>
            <person name="Alam I."/>
            <person name="Lafi F."/>
            <person name="Alawi W."/>
            <person name="Kamanu F."/>
            <person name="Al-Suwailem A."/>
            <person name="Lee O.O."/>
            <person name="Xu Y."/>
            <person name="Bajic V."/>
            <person name="Qian P.-Y."/>
            <person name="Archer J."/>
        </authorList>
    </citation>
    <scope>NUCLEOTIDE SEQUENCE</scope>
    <source>
        <strain evidence="1">KAUST100406-0324</strain>
    </source>
</reference>
<evidence type="ECO:0000313" key="2">
    <source>
        <dbReference type="Proteomes" id="UP000698242"/>
    </source>
</evidence>
<keyword evidence="2" id="KW-1185">Reference proteome</keyword>
<dbReference type="Proteomes" id="UP000698242">
    <property type="component" value="Unassembled WGS sequence"/>
</dbReference>
<name>A0A921TFE0_9RHOB</name>
<dbReference type="EMBL" id="APKE01000014">
    <property type="protein sequence ID" value="KAF0676364.1"/>
    <property type="molecule type" value="Genomic_DNA"/>
</dbReference>
<dbReference type="AlphaFoldDB" id="A0A921TFE0"/>
<evidence type="ECO:0000313" key="1">
    <source>
        <dbReference type="EMBL" id="KAF0676364.1"/>
    </source>
</evidence>
<protein>
    <submittedName>
        <fullName evidence="1">Uncharacterized protein</fullName>
    </submittedName>
</protein>
<gene>
    <name evidence="1" type="ORF">PMES_01095</name>
</gene>
<comment type="caution">
    <text evidence="1">The sequence shown here is derived from an EMBL/GenBank/DDBJ whole genome shotgun (WGS) entry which is preliminary data.</text>
</comment>
<sequence length="43" mass="4622">MIRTITIASCIAIQGRLVEILADGRAVVRVGNRLFCGAPVPRN</sequence>
<proteinExistence type="predicted"/>
<dbReference type="RefSeq" id="WP_268892411.1">
    <property type="nucleotide sequence ID" value="NZ_APKE01000014.1"/>
</dbReference>
<organism evidence="1 2">
    <name type="scientific">Profundibacterium mesophilum KAUST100406-0324</name>
    <dbReference type="NCBI Taxonomy" id="1037889"/>
    <lineage>
        <taxon>Bacteria</taxon>
        <taxon>Pseudomonadati</taxon>
        <taxon>Pseudomonadota</taxon>
        <taxon>Alphaproteobacteria</taxon>
        <taxon>Rhodobacterales</taxon>
        <taxon>Roseobacteraceae</taxon>
        <taxon>Profundibacterium</taxon>
    </lineage>
</organism>
<accession>A0A921TFE0</accession>